<feature type="transmembrane region" description="Helical" evidence="5">
    <location>
        <begin position="212"/>
        <end position="234"/>
    </location>
</feature>
<feature type="transmembrane region" description="Helical" evidence="5">
    <location>
        <begin position="386"/>
        <end position="414"/>
    </location>
</feature>
<dbReference type="Gene3D" id="3.30.750.24">
    <property type="entry name" value="STAS domain"/>
    <property type="match status" value="1"/>
</dbReference>
<evidence type="ECO:0000256" key="2">
    <source>
        <dbReference type="ARBA" id="ARBA00022692"/>
    </source>
</evidence>
<dbReference type="Pfam" id="PF01740">
    <property type="entry name" value="STAS"/>
    <property type="match status" value="1"/>
</dbReference>
<keyword evidence="4 5" id="KW-0472">Membrane</keyword>
<dbReference type="GO" id="GO:0055085">
    <property type="term" value="P:transmembrane transport"/>
    <property type="evidence" value="ECO:0007669"/>
    <property type="project" value="InterPro"/>
</dbReference>
<dbReference type="CDD" id="cd07042">
    <property type="entry name" value="STAS_SulP_like_sulfate_transporter"/>
    <property type="match status" value="1"/>
</dbReference>
<dbReference type="CDD" id="cd06661">
    <property type="entry name" value="GGCT_like"/>
    <property type="match status" value="1"/>
</dbReference>
<feature type="transmembrane region" description="Helical" evidence="5">
    <location>
        <begin position="136"/>
        <end position="157"/>
    </location>
</feature>
<feature type="transmembrane region" description="Helical" evidence="5">
    <location>
        <begin position="335"/>
        <end position="365"/>
    </location>
</feature>
<dbReference type="SUPFAM" id="SSF52091">
    <property type="entry name" value="SpoIIaa-like"/>
    <property type="match status" value="1"/>
</dbReference>
<organism evidence="7 8">
    <name type="scientific">Arachnia propionica</name>
    <dbReference type="NCBI Taxonomy" id="1750"/>
    <lineage>
        <taxon>Bacteria</taxon>
        <taxon>Bacillati</taxon>
        <taxon>Actinomycetota</taxon>
        <taxon>Actinomycetes</taxon>
        <taxon>Propionibacteriales</taxon>
        <taxon>Propionibacteriaceae</taxon>
        <taxon>Arachnia</taxon>
    </lineage>
</organism>
<dbReference type="InterPro" id="IPR011547">
    <property type="entry name" value="SLC26A/SulP_dom"/>
</dbReference>
<evidence type="ECO:0000256" key="4">
    <source>
        <dbReference type="ARBA" id="ARBA00023136"/>
    </source>
</evidence>
<sequence length="674" mass="70943">MRIARLTVPLTPWRRLVPTADEYHGLRRHWPRDLLAGLTVGIVALPLALGFGVASGAGASAGLVTAVIAGVLAALLGGSHLQVSGPTGAMTVVLLPVIAQYGLPTVPLLAVMAGVLLVLMAITGLGRVVDLIPWPVVEGFTFGIGVIIALQQIPLALDAPKGESESTLLSSWLTITRVDWPTSVAPLVVVALVVATQLLVQKLWPHLPASLIAIVVATTVSVGTHLPVATIGALPTGLPTPALPAFSLPLLVQLAAPAVAIASLAALESLLSARVADGLAPEVPRTNPDRELLGQGIANIGSGLFGGLPATGAIARTAVNVRSGGRTRLAAVTHSLVLLVVILALGPVVALIPLSALAGVLILTATRMMNVRIAARIWRTTRADRLTFLATCITTVLLDLIIAVLLGVMMAAVMSLRHMSATTSVRREHLPAHTPSGLVDFPTHELHDKVAVYRIDGVLFYADARRFIDTVSTAPDVAGVIIRAHRMHVMDASGAEALREATRTLRRRGISVVVEGLSEQQLATAVVTGAIEESQHAVDLPAAIDLMCSRLEVAASAAVHSCTTQVFSYGAFTQEHVHQQVYGRRLSGHLDSLPGHRLTLVEVPERVAGTLRIERQPAAVPGDADDLIAGMRYEISDAELAAIEKVNQGLFTKRWVKLASGQEAWVFVAEQVDR</sequence>
<dbReference type="AlphaFoldDB" id="A0A3P1T3U3"/>
<evidence type="ECO:0000259" key="6">
    <source>
        <dbReference type="PROSITE" id="PS50801"/>
    </source>
</evidence>
<dbReference type="Proteomes" id="UP000280819">
    <property type="component" value="Unassembled WGS sequence"/>
</dbReference>
<feature type="transmembrane region" description="Helical" evidence="5">
    <location>
        <begin position="246"/>
        <end position="271"/>
    </location>
</feature>
<comment type="subcellular location">
    <subcellularLocation>
        <location evidence="1">Membrane</location>
        <topology evidence="1">Multi-pass membrane protein</topology>
    </subcellularLocation>
</comment>
<reference evidence="7 8" key="1">
    <citation type="submission" date="2018-11" db="EMBL/GenBank/DDBJ databases">
        <title>Genomes From Bacteria Associated with the Canine Oral Cavity: a Test Case for Automated Genome-Based Taxonomic Assignment.</title>
        <authorList>
            <person name="Coil D.A."/>
            <person name="Jospin G."/>
            <person name="Darling A.E."/>
            <person name="Wallis C."/>
            <person name="Davis I.J."/>
            <person name="Harris S."/>
            <person name="Eisen J.A."/>
            <person name="Holcombe L.J."/>
            <person name="O'Flynn C."/>
        </authorList>
    </citation>
    <scope>NUCLEOTIDE SEQUENCE [LARGE SCALE GENOMIC DNA]</scope>
    <source>
        <strain evidence="7 8">OH887_COT-365</strain>
    </source>
</reference>
<feature type="domain" description="STAS" evidence="6">
    <location>
        <begin position="440"/>
        <end position="522"/>
    </location>
</feature>
<keyword evidence="3 5" id="KW-1133">Transmembrane helix</keyword>
<dbReference type="InterPro" id="IPR001902">
    <property type="entry name" value="SLC26A/SulP_fam"/>
</dbReference>
<dbReference type="InterPro" id="IPR036513">
    <property type="entry name" value="STAS_dom_sf"/>
</dbReference>
<keyword evidence="2 5" id="KW-0812">Transmembrane</keyword>
<evidence type="ECO:0000313" key="8">
    <source>
        <dbReference type="Proteomes" id="UP000280819"/>
    </source>
</evidence>
<dbReference type="PANTHER" id="PTHR11814">
    <property type="entry name" value="SULFATE TRANSPORTER"/>
    <property type="match status" value="1"/>
</dbReference>
<dbReference type="PROSITE" id="PS50801">
    <property type="entry name" value="STAS"/>
    <property type="match status" value="1"/>
</dbReference>
<dbReference type="InterPro" id="IPR036568">
    <property type="entry name" value="GGCT-like_sf"/>
</dbReference>
<dbReference type="Pfam" id="PF00916">
    <property type="entry name" value="Sulfate_transp"/>
    <property type="match status" value="1"/>
</dbReference>
<dbReference type="Gene3D" id="3.10.490.10">
    <property type="entry name" value="Gamma-glutamyl cyclotransferase-like"/>
    <property type="match status" value="1"/>
</dbReference>
<feature type="transmembrane region" description="Helical" evidence="5">
    <location>
        <begin position="34"/>
        <end position="53"/>
    </location>
</feature>
<name>A0A3P1T3U3_9ACTN</name>
<dbReference type="GO" id="GO:0016020">
    <property type="term" value="C:membrane"/>
    <property type="evidence" value="ECO:0007669"/>
    <property type="project" value="UniProtKB-SubCell"/>
</dbReference>
<feature type="transmembrane region" description="Helical" evidence="5">
    <location>
        <begin position="180"/>
        <end position="200"/>
    </location>
</feature>
<dbReference type="RefSeq" id="WP_124845265.1">
    <property type="nucleotide sequence ID" value="NZ_RQZG01000013.1"/>
</dbReference>
<protein>
    <submittedName>
        <fullName evidence="7">STAS domain-containing protein</fullName>
    </submittedName>
</protein>
<evidence type="ECO:0000256" key="5">
    <source>
        <dbReference type="SAM" id="Phobius"/>
    </source>
</evidence>
<gene>
    <name evidence="7" type="ORF">EII34_11295</name>
</gene>
<evidence type="ECO:0000313" key="7">
    <source>
        <dbReference type="EMBL" id="RRD04182.1"/>
    </source>
</evidence>
<feature type="transmembrane region" description="Helical" evidence="5">
    <location>
        <begin position="59"/>
        <end position="76"/>
    </location>
</feature>
<dbReference type="EMBL" id="RQZG01000013">
    <property type="protein sequence ID" value="RRD04182.1"/>
    <property type="molecule type" value="Genomic_DNA"/>
</dbReference>
<feature type="transmembrane region" description="Helical" evidence="5">
    <location>
        <begin position="292"/>
        <end position="315"/>
    </location>
</feature>
<dbReference type="OrthoDB" id="9769739at2"/>
<dbReference type="InterPro" id="IPR002645">
    <property type="entry name" value="STAS_dom"/>
</dbReference>
<dbReference type="SUPFAM" id="SSF110857">
    <property type="entry name" value="Gamma-glutamyl cyclotransferase-like"/>
    <property type="match status" value="1"/>
</dbReference>
<accession>A0A3P1T3U3</accession>
<proteinExistence type="predicted"/>
<dbReference type="InterPro" id="IPR013024">
    <property type="entry name" value="GGCT-like"/>
</dbReference>
<evidence type="ECO:0000256" key="3">
    <source>
        <dbReference type="ARBA" id="ARBA00022989"/>
    </source>
</evidence>
<comment type="caution">
    <text evidence="7">The sequence shown here is derived from an EMBL/GenBank/DDBJ whole genome shotgun (WGS) entry which is preliminary data.</text>
</comment>
<evidence type="ECO:0000256" key="1">
    <source>
        <dbReference type="ARBA" id="ARBA00004141"/>
    </source>
</evidence>